<dbReference type="SUPFAM" id="SSF53955">
    <property type="entry name" value="Lysozyme-like"/>
    <property type="match status" value="1"/>
</dbReference>
<proteinExistence type="predicted"/>
<evidence type="ECO:0000313" key="2">
    <source>
        <dbReference type="Proteomes" id="UP001554567"/>
    </source>
</evidence>
<protein>
    <recommendedName>
        <fullName evidence="3">Chitinase</fullName>
    </recommendedName>
</protein>
<dbReference type="Gene3D" id="1.10.530.10">
    <property type="match status" value="1"/>
</dbReference>
<comment type="caution">
    <text evidence="1">The sequence shown here is derived from an EMBL/GenBank/DDBJ whole genome shotgun (WGS) entry which is preliminary data.</text>
</comment>
<keyword evidence="2" id="KW-1185">Reference proteome</keyword>
<dbReference type="EMBL" id="JBFKZN010000027">
    <property type="protein sequence ID" value="MEW5291992.1"/>
    <property type="molecule type" value="Genomic_DNA"/>
</dbReference>
<dbReference type="InterPro" id="IPR023346">
    <property type="entry name" value="Lysozyme-like_dom_sf"/>
</dbReference>
<evidence type="ECO:0008006" key="3">
    <source>
        <dbReference type="Google" id="ProtNLM"/>
    </source>
</evidence>
<reference evidence="1 2" key="1">
    <citation type="submission" date="2024-07" db="EMBL/GenBank/DDBJ databases">
        <authorList>
            <person name="Dulla G.F.J."/>
            <person name="Delorm J.G."/>
        </authorList>
    </citation>
    <scope>NUCLEOTIDE SEQUENCE [LARGE SCALE GENOMIC DNA]</scope>
    <source>
        <strain evidence="1 2">JGD 233</strain>
    </source>
</reference>
<evidence type="ECO:0000313" key="1">
    <source>
        <dbReference type="EMBL" id="MEW5291992.1"/>
    </source>
</evidence>
<dbReference type="RefSeq" id="WP_367168805.1">
    <property type="nucleotide sequence ID" value="NZ_JBFKZN010000027.1"/>
</dbReference>
<name>A0ABV3N8C9_9GAMM</name>
<sequence>PKDGGYDSRYQVHIECLSADDSLPTFLTNPEKAGENAPLYLKCPTGLPLFSKDLNTKTMVSDGRVTTGEALLKLSRVKTELDAEKQEYWFLPYANGYVSKSNTSVETLSQYDLEKLGFTTTVDEAPGFDHLDGKTPPKGLVRSIINRLLDASGADTRLTHRAVPHNYRRLLNRIDGSISPYSRQEYLSAVHNPSYRDVKNKMIVKHSSEWYHKKDDSIWLSFLNNLTKDAPEWKEYSEAYIEKMVWMQEAGKLKLGPLLWHMHPVMFLGALSVSSDGVTYEQLKKIFPTASESDINTVVEELGGKLKKFKLDTSTRLRHFFSQIRGEVGTQLKGRTEGFQFSPASLRSFSQYYRNHPSESDIDGYKKNSSGLIVRRADEKAIGRKHYLRLNGNRKNNPDDGYNFRGRGLIQITGYEKYHGFMVDYPKYWGDDIPDTVSHPEMVNEMPYAIRSALWFWLHYEAYTADHCNGLADVKKMTKRVNGGDVGLAERQLAYELCEKVFL</sequence>
<organism evidence="1 2">
    <name type="scientific">Erwinia papayae</name>
    <dbReference type="NCBI Taxonomy" id="206499"/>
    <lineage>
        <taxon>Bacteria</taxon>
        <taxon>Pseudomonadati</taxon>
        <taxon>Pseudomonadota</taxon>
        <taxon>Gammaproteobacteria</taxon>
        <taxon>Enterobacterales</taxon>
        <taxon>Erwiniaceae</taxon>
        <taxon>Erwinia</taxon>
    </lineage>
</organism>
<dbReference type="Proteomes" id="UP001554567">
    <property type="component" value="Unassembled WGS sequence"/>
</dbReference>
<feature type="non-terminal residue" evidence="1">
    <location>
        <position position="1"/>
    </location>
</feature>
<accession>A0ABV3N8C9</accession>
<gene>
    <name evidence="1" type="ORF">ABW286_22915</name>
</gene>